<sequence length="61" mass="6602">MKPRISVFAEDEREDPRTKIGDTLIGLTKHVDSEALAAGIDAANAPANRVSRRPFPATLSQ</sequence>
<dbReference type="EMBL" id="CP140152">
    <property type="protein sequence ID" value="WQH06566.1"/>
    <property type="molecule type" value="Genomic_DNA"/>
</dbReference>
<dbReference type="RefSeq" id="WP_019920564.1">
    <property type="nucleotide sequence ID" value="NZ_CP140152.1"/>
</dbReference>
<reference evidence="1 2" key="1">
    <citation type="submission" date="2023-11" db="EMBL/GenBank/DDBJ databases">
        <title>MicrobeMod: A computational toolkit for identifying prokaryotic methylation and restriction-modification with nanopore sequencing.</title>
        <authorList>
            <person name="Crits-Christoph A."/>
            <person name="Kang S.C."/>
            <person name="Lee H."/>
            <person name="Ostrov N."/>
        </authorList>
    </citation>
    <scope>NUCLEOTIDE SEQUENCE [LARGE SCALE GENOMIC DNA]</scope>
    <source>
        <strain evidence="1 2">ATCC 25935</strain>
    </source>
</reference>
<evidence type="ECO:0000313" key="1">
    <source>
        <dbReference type="EMBL" id="WQH06566.1"/>
    </source>
</evidence>
<keyword evidence="2" id="KW-1185">Reference proteome</keyword>
<proteinExistence type="predicted"/>
<name>A0ABZ0Y591_9BURK</name>
<protein>
    <submittedName>
        <fullName evidence="1">Uncharacterized protein</fullName>
    </submittedName>
</protein>
<organism evidence="1 2">
    <name type="scientific">Duganella zoogloeoides</name>
    <dbReference type="NCBI Taxonomy" id="75659"/>
    <lineage>
        <taxon>Bacteria</taxon>
        <taxon>Pseudomonadati</taxon>
        <taxon>Pseudomonadota</taxon>
        <taxon>Betaproteobacteria</taxon>
        <taxon>Burkholderiales</taxon>
        <taxon>Oxalobacteraceae</taxon>
        <taxon>Telluria group</taxon>
        <taxon>Duganella</taxon>
    </lineage>
</organism>
<evidence type="ECO:0000313" key="2">
    <source>
        <dbReference type="Proteomes" id="UP001326110"/>
    </source>
</evidence>
<gene>
    <name evidence="1" type="ORF">SR858_09650</name>
</gene>
<dbReference type="Proteomes" id="UP001326110">
    <property type="component" value="Chromosome"/>
</dbReference>
<accession>A0ABZ0Y591</accession>